<keyword evidence="3 8" id="KW-0813">Transport</keyword>
<dbReference type="EMBL" id="CP036349">
    <property type="protein sequence ID" value="QDV74222.1"/>
    <property type="molecule type" value="Genomic_DNA"/>
</dbReference>
<evidence type="ECO:0000256" key="8">
    <source>
        <dbReference type="RuleBase" id="RU003943"/>
    </source>
</evidence>
<proteinExistence type="inferred from homology"/>
<dbReference type="SUPFAM" id="SSF47979">
    <property type="entry name" value="Iron-dependent repressor protein, dimerization domain"/>
    <property type="match status" value="1"/>
</dbReference>
<dbReference type="Pfam" id="PF00950">
    <property type="entry name" value="ABC-3"/>
    <property type="match status" value="1"/>
</dbReference>
<dbReference type="InterPro" id="IPR022689">
    <property type="entry name" value="Iron_dep_repressor"/>
</dbReference>
<dbReference type="AlphaFoldDB" id="A0A518K8V0"/>
<comment type="similarity">
    <text evidence="2 8">Belongs to the ABC-3 integral membrane protein family.</text>
</comment>
<gene>
    <name evidence="12" type="primary">mntB_1</name>
    <name evidence="12" type="ORF">Spa11_24220</name>
</gene>
<keyword evidence="13" id="KW-1185">Reference proteome</keyword>
<dbReference type="InterPro" id="IPR001367">
    <property type="entry name" value="Fe_dep_repressor"/>
</dbReference>
<dbReference type="InterPro" id="IPR036388">
    <property type="entry name" value="WH-like_DNA-bd_sf"/>
</dbReference>
<dbReference type="Pfam" id="PF02742">
    <property type="entry name" value="Fe_dep_repr_C"/>
    <property type="match status" value="1"/>
</dbReference>
<dbReference type="InterPro" id="IPR001626">
    <property type="entry name" value="ABC_TroCD"/>
</dbReference>
<dbReference type="PANTHER" id="PTHR30477:SF8">
    <property type="entry name" value="METAL TRANSPORT SYSTEM MEMBRANE PROTEIN CT_070-RELATED"/>
    <property type="match status" value="1"/>
</dbReference>
<dbReference type="GO" id="GO:0055085">
    <property type="term" value="P:transmembrane transport"/>
    <property type="evidence" value="ECO:0007669"/>
    <property type="project" value="InterPro"/>
</dbReference>
<dbReference type="CDD" id="cd06550">
    <property type="entry name" value="TM_ABC_iron-siderophores_like"/>
    <property type="match status" value="1"/>
</dbReference>
<name>A0A518K8V0_9BACT</name>
<evidence type="ECO:0000256" key="7">
    <source>
        <dbReference type="ARBA" id="ARBA00023136"/>
    </source>
</evidence>
<evidence type="ECO:0000313" key="13">
    <source>
        <dbReference type="Proteomes" id="UP000316426"/>
    </source>
</evidence>
<comment type="subcellular location">
    <subcellularLocation>
        <location evidence="1 8">Cell membrane</location>
        <topology evidence="1 8">Multi-pass membrane protein</topology>
    </subcellularLocation>
</comment>
<evidence type="ECO:0000256" key="2">
    <source>
        <dbReference type="ARBA" id="ARBA00008034"/>
    </source>
</evidence>
<keyword evidence="5 8" id="KW-0812">Transmembrane</keyword>
<evidence type="ECO:0000256" key="10">
    <source>
        <dbReference type="SAM" id="Phobius"/>
    </source>
</evidence>
<organism evidence="12 13">
    <name type="scientific">Botrimarina mediterranea</name>
    <dbReference type="NCBI Taxonomy" id="2528022"/>
    <lineage>
        <taxon>Bacteria</taxon>
        <taxon>Pseudomonadati</taxon>
        <taxon>Planctomycetota</taxon>
        <taxon>Planctomycetia</taxon>
        <taxon>Pirellulales</taxon>
        <taxon>Lacipirellulaceae</taxon>
        <taxon>Botrimarina</taxon>
    </lineage>
</organism>
<feature type="transmembrane region" description="Helical" evidence="10">
    <location>
        <begin position="41"/>
        <end position="61"/>
    </location>
</feature>
<dbReference type="GO" id="GO:0010043">
    <property type="term" value="P:response to zinc ion"/>
    <property type="evidence" value="ECO:0007669"/>
    <property type="project" value="TreeGrafter"/>
</dbReference>
<dbReference type="GO" id="GO:0003700">
    <property type="term" value="F:DNA-binding transcription factor activity"/>
    <property type="evidence" value="ECO:0007669"/>
    <property type="project" value="InterPro"/>
</dbReference>
<dbReference type="Gene3D" id="1.10.3470.10">
    <property type="entry name" value="ABC transporter involved in vitamin B12 uptake, BtuC"/>
    <property type="match status" value="1"/>
</dbReference>
<keyword evidence="4" id="KW-1003">Cell membrane</keyword>
<keyword evidence="6 10" id="KW-1133">Transmembrane helix</keyword>
<evidence type="ECO:0000256" key="4">
    <source>
        <dbReference type="ARBA" id="ARBA00022475"/>
    </source>
</evidence>
<dbReference type="GO" id="GO:0043190">
    <property type="term" value="C:ATP-binding cassette (ABC) transporter complex"/>
    <property type="evidence" value="ECO:0007669"/>
    <property type="project" value="InterPro"/>
</dbReference>
<evidence type="ECO:0000256" key="9">
    <source>
        <dbReference type="SAM" id="MobiDB-lite"/>
    </source>
</evidence>
<dbReference type="InterPro" id="IPR036421">
    <property type="entry name" value="Fe_dep_repressor_sf"/>
</dbReference>
<accession>A0A518K8V0</accession>
<keyword evidence="7 10" id="KW-0472">Membrane</keyword>
<dbReference type="GO" id="GO:0046983">
    <property type="term" value="F:protein dimerization activity"/>
    <property type="evidence" value="ECO:0007669"/>
    <property type="project" value="InterPro"/>
</dbReference>
<evidence type="ECO:0000313" key="12">
    <source>
        <dbReference type="EMBL" id="QDV74222.1"/>
    </source>
</evidence>
<feature type="domain" description="Iron dependent repressor metal binding and dimerisation" evidence="11">
    <location>
        <begin position="372"/>
        <end position="441"/>
    </location>
</feature>
<dbReference type="PANTHER" id="PTHR30477">
    <property type="entry name" value="ABC-TRANSPORTER METAL-BINDING PROTEIN"/>
    <property type="match status" value="1"/>
</dbReference>
<evidence type="ECO:0000259" key="11">
    <source>
        <dbReference type="Pfam" id="PF02742"/>
    </source>
</evidence>
<sequence length="447" mass="48021">MIALPLAWSWALDGWIIAAGVLCAVAASLVGNFLVLRRMSLLGDAISHAVLPGLAAAFFLTGERASLPMFVGAVAVGLATAFLTEWVHRYGEVDEGASLGVVFTSLFAIGLVMIVQAADHVDLDPGCVLYGAIELTPLDTWEVLGWQVPRVVVTLAAVALVNLLYVTLFFKELKIAAFDPGLATTSGFSASLMHYSLTTLVAVTAVASFESVGNILVVAMLVTPPATARLLTDRLSTMIWLGALIAAASAVLGHLAAVEVPAWFGLRSTTTAGMMAVVVGLFFSAALFFSPKEGVVVRAVRRARLSLRILGEDVLGVLYRADEQSASAEPIAQTEAALRAHILCQTLPLRVVLWKLRRRGLIDRDHHGVRLTEAGAVQARELVRSHRLWEHYLVERAGLAPDRIHPEAERLEHITDRAMRDLLDQETSISATDPHGKAIPDEPESPS</sequence>
<dbReference type="KEGG" id="bmei:Spa11_24220"/>
<feature type="transmembrane region" description="Helical" evidence="10">
    <location>
        <begin position="15"/>
        <end position="34"/>
    </location>
</feature>
<feature type="transmembrane region" description="Helical" evidence="10">
    <location>
        <begin position="99"/>
        <end position="118"/>
    </location>
</feature>
<evidence type="ECO:0000256" key="5">
    <source>
        <dbReference type="ARBA" id="ARBA00022692"/>
    </source>
</evidence>
<feature type="transmembrane region" description="Helical" evidence="10">
    <location>
        <begin position="270"/>
        <end position="289"/>
    </location>
</feature>
<feature type="region of interest" description="Disordered" evidence="9">
    <location>
        <begin position="424"/>
        <end position="447"/>
    </location>
</feature>
<evidence type="ECO:0000256" key="1">
    <source>
        <dbReference type="ARBA" id="ARBA00004651"/>
    </source>
</evidence>
<dbReference type="SMART" id="SM00529">
    <property type="entry name" value="HTH_DTXR"/>
    <property type="match status" value="1"/>
</dbReference>
<reference evidence="12 13" key="1">
    <citation type="submission" date="2019-02" db="EMBL/GenBank/DDBJ databases">
        <title>Deep-cultivation of Planctomycetes and their phenomic and genomic characterization uncovers novel biology.</title>
        <authorList>
            <person name="Wiegand S."/>
            <person name="Jogler M."/>
            <person name="Boedeker C."/>
            <person name="Pinto D."/>
            <person name="Vollmers J."/>
            <person name="Rivas-Marin E."/>
            <person name="Kohn T."/>
            <person name="Peeters S.H."/>
            <person name="Heuer A."/>
            <person name="Rast P."/>
            <person name="Oberbeckmann S."/>
            <person name="Bunk B."/>
            <person name="Jeske O."/>
            <person name="Meyerdierks A."/>
            <person name="Storesund J.E."/>
            <person name="Kallscheuer N."/>
            <person name="Luecker S."/>
            <person name="Lage O.M."/>
            <person name="Pohl T."/>
            <person name="Merkel B.J."/>
            <person name="Hornburger P."/>
            <person name="Mueller R.-W."/>
            <person name="Bruemmer F."/>
            <person name="Labrenz M."/>
            <person name="Spormann A.M."/>
            <person name="Op den Camp H."/>
            <person name="Overmann J."/>
            <person name="Amann R."/>
            <person name="Jetten M.S.M."/>
            <person name="Mascher T."/>
            <person name="Medema M.H."/>
            <person name="Devos D.P."/>
            <person name="Kaster A.-K."/>
            <person name="Ovreas L."/>
            <person name="Rohde M."/>
            <person name="Galperin M.Y."/>
            <person name="Jogler C."/>
        </authorList>
    </citation>
    <scope>NUCLEOTIDE SEQUENCE [LARGE SCALE GENOMIC DNA]</scope>
    <source>
        <strain evidence="12 13">Spa11</strain>
    </source>
</reference>
<feature type="transmembrane region" description="Helical" evidence="10">
    <location>
        <begin position="238"/>
        <end position="258"/>
    </location>
</feature>
<dbReference type="Gene3D" id="1.10.10.10">
    <property type="entry name" value="Winged helix-like DNA-binding domain superfamily/Winged helix DNA-binding domain"/>
    <property type="match status" value="1"/>
</dbReference>
<dbReference type="Proteomes" id="UP000316426">
    <property type="component" value="Chromosome"/>
</dbReference>
<dbReference type="RefSeq" id="WP_145112438.1">
    <property type="nucleotide sequence ID" value="NZ_CP036349.1"/>
</dbReference>
<dbReference type="GO" id="GO:0046914">
    <property type="term" value="F:transition metal ion binding"/>
    <property type="evidence" value="ECO:0007669"/>
    <property type="project" value="InterPro"/>
</dbReference>
<dbReference type="SUPFAM" id="SSF81345">
    <property type="entry name" value="ABC transporter involved in vitamin B12 uptake, BtuC"/>
    <property type="match status" value="1"/>
</dbReference>
<feature type="transmembrane region" description="Helical" evidence="10">
    <location>
        <begin position="151"/>
        <end position="170"/>
    </location>
</feature>
<evidence type="ECO:0000256" key="6">
    <source>
        <dbReference type="ARBA" id="ARBA00022989"/>
    </source>
</evidence>
<evidence type="ECO:0000256" key="3">
    <source>
        <dbReference type="ARBA" id="ARBA00022448"/>
    </source>
</evidence>
<feature type="transmembrane region" description="Helical" evidence="10">
    <location>
        <begin position="67"/>
        <end position="87"/>
    </location>
</feature>
<dbReference type="InterPro" id="IPR037294">
    <property type="entry name" value="ABC_BtuC-like"/>
</dbReference>
<protein>
    <submittedName>
        <fullName evidence="12">Manganese transport system membrane protein MntB</fullName>
    </submittedName>
</protein>